<dbReference type="Proteomes" id="UP001156102">
    <property type="component" value="Unassembled WGS sequence"/>
</dbReference>
<evidence type="ECO:0000313" key="2">
    <source>
        <dbReference type="EMBL" id="MCP8967702.1"/>
    </source>
</evidence>
<gene>
    <name evidence="2" type="ORF">NK662_04000</name>
</gene>
<dbReference type="SUPFAM" id="SSF56784">
    <property type="entry name" value="HAD-like"/>
    <property type="match status" value="1"/>
</dbReference>
<proteinExistence type="predicted"/>
<dbReference type="InterPro" id="IPR036412">
    <property type="entry name" value="HAD-like_sf"/>
</dbReference>
<dbReference type="RefSeq" id="WP_254757620.1">
    <property type="nucleotide sequence ID" value="NZ_JANCLT010000002.1"/>
</dbReference>
<dbReference type="GO" id="GO:0009279">
    <property type="term" value="C:cell outer membrane"/>
    <property type="evidence" value="ECO:0007669"/>
    <property type="project" value="InterPro"/>
</dbReference>
<evidence type="ECO:0000256" key="1">
    <source>
        <dbReference type="ARBA" id="ARBA00022729"/>
    </source>
</evidence>
<dbReference type="PANTHER" id="PTHR31284">
    <property type="entry name" value="ACID PHOSPHATASE-LIKE PROTEIN"/>
    <property type="match status" value="1"/>
</dbReference>
<dbReference type="SFLD" id="SFLDS00003">
    <property type="entry name" value="Haloacid_Dehalogenase"/>
    <property type="match status" value="1"/>
</dbReference>
<accession>A0AA41X2W3</accession>
<dbReference type="InterPro" id="IPR023214">
    <property type="entry name" value="HAD_sf"/>
</dbReference>
<dbReference type="PROSITE" id="PS51257">
    <property type="entry name" value="PROKAR_LIPOPROTEIN"/>
    <property type="match status" value="1"/>
</dbReference>
<reference evidence="2" key="1">
    <citation type="submission" date="2022-07" db="EMBL/GenBank/DDBJ databases">
        <authorList>
            <person name="Li W.-J."/>
            <person name="Deng Q.-Q."/>
        </authorList>
    </citation>
    <scope>NUCLEOTIDE SEQUENCE</scope>
    <source>
        <strain evidence="2">SYSU M60031</strain>
    </source>
</reference>
<dbReference type="EMBL" id="JANCLT010000002">
    <property type="protein sequence ID" value="MCP8967702.1"/>
    <property type="molecule type" value="Genomic_DNA"/>
</dbReference>
<name>A0AA41X2W3_9BACI</name>
<sequence length="253" mass="28877">MRKQMLCCLAALLLSGCGKPTEDGTLAVLWYQQSGEVRGLYEQGYELGKQQLDQALAKGTGKPPAIVLDLDETVVDNSPYQAQVIREGASSFALWDEWVRKAEAKALPGALDFLRYADLKEVAIYYISNRRTSQLKDTLHNLQQLDVPQAVESHVLLRAPGEQGKDARRAAVMKTHDIVLYFGDNLSDFPGFEGKSNEERRRLAEEMKALFGRQFILFPNPMYGHWEDAMYNYEDKTEEEKKKIRDRLLQPFR</sequence>
<dbReference type="PANTHER" id="PTHR31284:SF10">
    <property type="entry name" value="ACID PHOSPHATASE-LIKE PROTEIN"/>
    <property type="match status" value="1"/>
</dbReference>
<keyword evidence="1" id="KW-0732">Signal</keyword>
<protein>
    <submittedName>
        <fullName evidence="2">5'-nucleotidase, lipoprotein e(P4) family</fullName>
    </submittedName>
</protein>
<dbReference type="SFLD" id="SFLDG01125">
    <property type="entry name" value="C1.1:_Acid_Phosphatase_Like"/>
    <property type="match status" value="1"/>
</dbReference>
<organism evidence="2 3">
    <name type="scientific">Ectobacillus ponti</name>
    <dbReference type="NCBI Taxonomy" id="2961894"/>
    <lineage>
        <taxon>Bacteria</taxon>
        <taxon>Bacillati</taxon>
        <taxon>Bacillota</taxon>
        <taxon>Bacilli</taxon>
        <taxon>Bacillales</taxon>
        <taxon>Bacillaceae</taxon>
        <taxon>Ectobacillus</taxon>
    </lineage>
</organism>
<dbReference type="CDD" id="cd07534">
    <property type="entry name" value="HAD_CAP"/>
    <property type="match status" value="1"/>
</dbReference>
<dbReference type="InterPro" id="IPR006423">
    <property type="entry name" value="Lipo_e_P4"/>
</dbReference>
<comment type="caution">
    <text evidence="2">The sequence shown here is derived from an EMBL/GenBank/DDBJ whole genome shotgun (WGS) entry which is preliminary data.</text>
</comment>
<dbReference type="Gene3D" id="3.40.50.1000">
    <property type="entry name" value="HAD superfamily/HAD-like"/>
    <property type="match status" value="1"/>
</dbReference>
<keyword evidence="2" id="KW-0449">Lipoprotein</keyword>
<dbReference type="Pfam" id="PF03767">
    <property type="entry name" value="Acid_phosphat_B"/>
    <property type="match status" value="1"/>
</dbReference>
<dbReference type="AlphaFoldDB" id="A0AA41X2W3"/>
<dbReference type="NCBIfam" id="TIGR01533">
    <property type="entry name" value="lipo_e_P4"/>
    <property type="match status" value="1"/>
</dbReference>
<dbReference type="PIRSF" id="PIRSF019271">
    <property type="entry name" value="Acid_Ptase_C"/>
    <property type="match status" value="1"/>
</dbReference>
<evidence type="ECO:0000313" key="3">
    <source>
        <dbReference type="Proteomes" id="UP001156102"/>
    </source>
</evidence>
<keyword evidence="3" id="KW-1185">Reference proteome</keyword>
<dbReference type="InterPro" id="IPR005519">
    <property type="entry name" value="Acid_phosphat_B-like"/>
</dbReference>